<dbReference type="InterPro" id="IPR027417">
    <property type="entry name" value="P-loop_NTPase"/>
</dbReference>
<reference evidence="1 2" key="1">
    <citation type="submission" date="2018-10" db="EMBL/GenBank/DDBJ databases">
        <authorList>
            <person name="Chen W.-M."/>
        </authorList>
    </citation>
    <scope>NUCLEOTIDE SEQUENCE [LARGE SCALE GENOMIC DNA]</scope>
    <source>
        <strain evidence="1 2">THS-13</strain>
    </source>
</reference>
<comment type="caution">
    <text evidence="1">The sequence shown here is derived from an EMBL/GenBank/DDBJ whole genome shotgun (WGS) entry which is preliminary data.</text>
</comment>
<name>A0A3N0V7Q3_9GAMM</name>
<dbReference type="Gene3D" id="3.40.50.300">
    <property type="entry name" value="P-loop containing nucleotide triphosphate hydrolases"/>
    <property type="match status" value="1"/>
</dbReference>
<sequence>MLDTRVVAELSTRELLQDIPPELRSVLEDVDPSTDGFLMQHQLDWINDQSPLKLAEKGRRTGITFAEAFDSVIVAHTARSQGGDNTFYIGDTKSKGREFIATCAMFRDKLIGAGALVQRFEYDEVDERGQKQTQSGYRLVDPVTGNRIEALSSNPANIRGLQGRVVIDEAAFHKQVLEVMKAVNALLIGFGVIRIISSHNGADNPFNQLITEIRAGVYDYAIHKVTFDDAVANGLYERLARSRGRVPTEADKAEWYRRIRRSYGSDTEAMQEELDAIPRKSAAQYLSRVLIESCVDKSIPVVRLEKDGAFSLKPVILREMEIDDWLAREIAPLLKKLDPERSHVLGEDFARSGDSTTLIPSEIGADLRRRPPFIVELHNVPFAQQRQIVRFIIKGLPRFSAGALDAGGNGADLAEGIADEFGHERIHQIKLSQGFYELNMPKLRKALEDGSLAVPADDLIVEDLRQVRITNGVPMVPKETGQKKRHGDAAIAYCLMWFASEQDPYQPAAYESVSVDARSRTGAMRMRPEDDDVGGRDVRVTAGFKARRGVF</sequence>
<evidence type="ECO:0008006" key="3">
    <source>
        <dbReference type="Google" id="ProtNLM"/>
    </source>
</evidence>
<dbReference type="EMBL" id="RJVO01000006">
    <property type="protein sequence ID" value="ROH88632.1"/>
    <property type="molecule type" value="Genomic_DNA"/>
</dbReference>
<evidence type="ECO:0000313" key="1">
    <source>
        <dbReference type="EMBL" id="ROH88632.1"/>
    </source>
</evidence>
<proteinExistence type="predicted"/>
<dbReference type="RefSeq" id="WP_123212254.1">
    <property type="nucleotide sequence ID" value="NZ_RJVO01000006.1"/>
</dbReference>
<dbReference type="Gene3D" id="3.30.420.240">
    <property type="match status" value="1"/>
</dbReference>
<protein>
    <recommendedName>
        <fullName evidence="3">Terminase</fullName>
    </recommendedName>
</protein>
<accession>A0A3N0V7Q3</accession>
<dbReference type="InterPro" id="IPR012036">
    <property type="entry name" value="Phage_Mu_Gp28"/>
</dbReference>
<dbReference type="InParanoid" id="A0A3N0V7Q3"/>
<gene>
    <name evidence="1" type="ORF">ED208_12500</name>
</gene>
<dbReference type="AlphaFoldDB" id="A0A3N0V7Q3"/>
<dbReference type="Proteomes" id="UP000282106">
    <property type="component" value="Unassembled WGS sequence"/>
</dbReference>
<keyword evidence="2" id="KW-1185">Reference proteome</keyword>
<dbReference type="PIRSF" id="PIRSF007056">
    <property type="entry name" value="UCP007056"/>
    <property type="match status" value="1"/>
</dbReference>
<evidence type="ECO:0000313" key="2">
    <source>
        <dbReference type="Proteomes" id="UP000282106"/>
    </source>
</evidence>
<organism evidence="1 2">
    <name type="scientific">Stagnimonas aquatica</name>
    <dbReference type="NCBI Taxonomy" id="2689987"/>
    <lineage>
        <taxon>Bacteria</taxon>
        <taxon>Pseudomonadati</taxon>
        <taxon>Pseudomonadota</taxon>
        <taxon>Gammaproteobacteria</taxon>
        <taxon>Nevskiales</taxon>
        <taxon>Nevskiaceae</taxon>
        <taxon>Stagnimonas</taxon>
    </lineage>
</organism>